<protein>
    <recommendedName>
        <fullName evidence="1">Antitoxin FitA-like ribbon-helix-helix domain-containing protein</fullName>
    </recommendedName>
</protein>
<sequence>MTTQDITINLPDLLYRKLKARADQTQRSVEAEALDALVASVPTADELPTDLEDSLAQLSLLDDKSLWRAARTTFPTDAARQLEELHLKRQREGLTENEAQAASALLQQYERAMLVRAQAAALLKGPGHDIAPVLRYRLS</sequence>
<reference evidence="2 3" key="1">
    <citation type="submission" date="2015-09" db="EMBL/GenBank/DDBJ databases">
        <title>Draft genome sequence of Kouleothrix aurantiaca JCM 19913.</title>
        <authorList>
            <person name="Hemp J."/>
        </authorList>
    </citation>
    <scope>NUCLEOTIDE SEQUENCE [LARGE SCALE GENOMIC DNA]</scope>
    <source>
        <strain evidence="2 3">COM-B</strain>
    </source>
</reference>
<gene>
    <name evidence="2" type="ORF">SE17_04505</name>
</gene>
<name>A0A0P9FM59_9CHLR</name>
<dbReference type="SUPFAM" id="SSF47598">
    <property type="entry name" value="Ribbon-helix-helix"/>
    <property type="match status" value="1"/>
</dbReference>
<comment type="caution">
    <text evidence="2">The sequence shown here is derived from an EMBL/GenBank/DDBJ whole genome shotgun (WGS) entry which is preliminary data.</text>
</comment>
<dbReference type="Pfam" id="PF22513">
    <property type="entry name" value="FitA-like_RHH"/>
    <property type="match status" value="1"/>
</dbReference>
<keyword evidence="3" id="KW-1185">Reference proteome</keyword>
<dbReference type="GO" id="GO:0006355">
    <property type="term" value="P:regulation of DNA-templated transcription"/>
    <property type="evidence" value="ECO:0007669"/>
    <property type="project" value="InterPro"/>
</dbReference>
<proteinExistence type="predicted"/>
<accession>A0A0P9FM59</accession>
<evidence type="ECO:0000313" key="3">
    <source>
        <dbReference type="Proteomes" id="UP000050509"/>
    </source>
</evidence>
<dbReference type="InterPro" id="IPR013321">
    <property type="entry name" value="Arc_rbn_hlx_hlx"/>
</dbReference>
<organism evidence="2 3">
    <name type="scientific">Kouleothrix aurantiaca</name>
    <dbReference type="NCBI Taxonomy" id="186479"/>
    <lineage>
        <taxon>Bacteria</taxon>
        <taxon>Bacillati</taxon>
        <taxon>Chloroflexota</taxon>
        <taxon>Chloroflexia</taxon>
        <taxon>Chloroflexales</taxon>
        <taxon>Roseiflexineae</taxon>
        <taxon>Roseiflexaceae</taxon>
        <taxon>Kouleothrix</taxon>
    </lineage>
</organism>
<dbReference type="InterPro" id="IPR053853">
    <property type="entry name" value="FitA-like_RHH"/>
</dbReference>
<dbReference type="EMBL" id="LJCR01000075">
    <property type="protein sequence ID" value="KPV54316.1"/>
    <property type="molecule type" value="Genomic_DNA"/>
</dbReference>
<dbReference type="Proteomes" id="UP000050509">
    <property type="component" value="Unassembled WGS sequence"/>
</dbReference>
<evidence type="ECO:0000313" key="2">
    <source>
        <dbReference type="EMBL" id="KPV54316.1"/>
    </source>
</evidence>
<dbReference type="InterPro" id="IPR010985">
    <property type="entry name" value="Ribbon_hlx_hlx"/>
</dbReference>
<dbReference type="AlphaFoldDB" id="A0A0P9FM59"/>
<evidence type="ECO:0000259" key="1">
    <source>
        <dbReference type="Pfam" id="PF22513"/>
    </source>
</evidence>
<feature type="domain" description="Antitoxin FitA-like ribbon-helix-helix" evidence="1">
    <location>
        <begin position="9"/>
        <end position="39"/>
    </location>
</feature>
<dbReference type="Gene3D" id="1.10.1220.10">
    <property type="entry name" value="Met repressor-like"/>
    <property type="match status" value="1"/>
</dbReference>